<comment type="caution">
    <text evidence="1">The sequence shown here is derived from an EMBL/GenBank/DDBJ whole genome shotgun (WGS) entry which is preliminary data.</text>
</comment>
<sequence length="51" mass="5965">MNISFGVYATPPSTLWKDIRKGPPLEAVREHLDRVVNFRRLCEIARRAEVR</sequence>
<reference evidence="1 2" key="1">
    <citation type="journal article" date="2015" name="Stand. Genomic Sci.">
        <title>Genomic Encyclopedia of Bacterial and Archaeal Type Strains, Phase III: the genomes of soil and plant-associated and newly described type strains.</title>
        <authorList>
            <person name="Whitman W.B."/>
            <person name="Woyke T."/>
            <person name="Klenk H.P."/>
            <person name="Zhou Y."/>
            <person name="Lilburn T.G."/>
            <person name="Beck B.J."/>
            <person name="De Vos P."/>
            <person name="Vandamme P."/>
            <person name="Eisen J.A."/>
            <person name="Garrity G."/>
            <person name="Hugenholtz P."/>
            <person name="Kyrpides N.C."/>
        </authorList>
    </citation>
    <scope>NUCLEOTIDE SEQUENCE [LARGE SCALE GENOMIC DNA]</scope>
    <source>
        <strain evidence="1 2">CGMCC 1.2546</strain>
    </source>
</reference>
<accession>A0A562P8P7</accession>
<organism evidence="1 2">
    <name type="scientific">Mesorhizobium tianshanense</name>
    <dbReference type="NCBI Taxonomy" id="39844"/>
    <lineage>
        <taxon>Bacteria</taxon>
        <taxon>Pseudomonadati</taxon>
        <taxon>Pseudomonadota</taxon>
        <taxon>Alphaproteobacteria</taxon>
        <taxon>Hyphomicrobiales</taxon>
        <taxon>Phyllobacteriaceae</taxon>
        <taxon>Mesorhizobium</taxon>
    </lineage>
</organism>
<name>A0A562P8P7_9HYPH</name>
<dbReference type="EMBL" id="VLKT01000006">
    <property type="protein sequence ID" value="TWI40827.1"/>
    <property type="molecule type" value="Genomic_DNA"/>
</dbReference>
<evidence type="ECO:0000313" key="2">
    <source>
        <dbReference type="Proteomes" id="UP000317122"/>
    </source>
</evidence>
<protein>
    <submittedName>
        <fullName evidence="1">Uncharacterized protein</fullName>
    </submittedName>
</protein>
<evidence type="ECO:0000313" key="1">
    <source>
        <dbReference type="EMBL" id="TWI40827.1"/>
    </source>
</evidence>
<keyword evidence="2" id="KW-1185">Reference proteome</keyword>
<proteinExistence type="predicted"/>
<dbReference type="Proteomes" id="UP000317122">
    <property type="component" value="Unassembled WGS sequence"/>
</dbReference>
<dbReference type="AlphaFoldDB" id="A0A562P8P7"/>
<gene>
    <name evidence="1" type="ORF">IQ26_01248</name>
</gene>